<protein>
    <recommendedName>
        <fullName evidence="3">HAT C-terminal dimerisation domain-containing protein</fullName>
    </recommendedName>
</protein>
<comment type="caution">
    <text evidence="1">The sequence shown here is derived from an EMBL/GenBank/DDBJ whole genome shotgun (WGS) entry which is preliminary data.</text>
</comment>
<dbReference type="EMBL" id="CALNXJ010000001">
    <property type="protein sequence ID" value="CAH3031334.1"/>
    <property type="molecule type" value="Genomic_DNA"/>
</dbReference>
<reference evidence="1 2" key="1">
    <citation type="submission" date="2022-05" db="EMBL/GenBank/DDBJ databases">
        <authorList>
            <consortium name="Genoscope - CEA"/>
            <person name="William W."/>
        </authorList>
    </citation>
    <scope>NUCLEOTIDE SEQUENCE [LARGE SCALE GENOMIC DNA]</scope>
</reference>
<dbReference type="AlphaFoldDB" id="A0AAU9VK31"/>
<organism evidence="1 2">
    <name type="scientific">Pocillopora meandrina</name>
    <dbReference type="NCBI Taxonomy" id="46732"/>
    <lineage>
        <taxon>Eukaryota</taxon>
        <taxon>Metazoa</taxon>
        <taxon>Cnidaria</taxon>
        <taxon>Anthozoa</taxon>
        <taxon>Hexacorallia</taxon>
        <taxon>Scleractinia</taxon>
        <taxon>Astrocoeniina</taxon>
        <taxon>Pocilloporidae</taxon>
        <taxon>Pocillopora</taxon>
    </lineage>
</organism>
<accession>A0AAU9VK31</accession>
<evidence type="ECO:0000313" key="2">
    <source>
        <dbReference type="Proteomes" id="UP001159428"/>
    </source>
</evidence>
<proteinExistence type="predicted"/>
<evidence type="ECO:0008006" key="3">
    <source>
        <dbReference type="Google" id="ProtNLM"/>
    </source>
</evidence>
<dbReference type="Proteomes" id="UP001159428">
    <property type="component" value="Unassembled WGS sequence"/>
</dbReference>
<evidence type="ECO:0000313" key="1">
    <source>
        <dbReference type="EMBL" id="CAH3031334.1"/>
    </source>
</evidence>
<keyword evidence="2" id="KW-1185">Reference proteome</keyword>
<sequence>MNLEELLLKATAKQPGEVLKVYSEDLNPYQLEGQLVLLPQVAASNAFDTSRFNVDDLISFFQSIDEPHKLLLSEICMLGKLLLVIPATNAASERSFSALKRQDIFACNNWRRKAEPSHDASCPQGQD</sequence>
<name>A0AAU9VK31_9CNID</name>
<gene>
    <name evidence="1" type="ORF">PMEA_00000022</name>
</gene>